<accession>B4LK30</accession>
<proteinExistence type="inferred from homology"/>
<evidence type="ECO:0000256" key="12">
    <source>
        <dbReference type="RuleBase" id="RU363034"/>
    </source>
</evidence>
<sequence length="256" mass="27530">METYWAPLVLLMSTAARLDARVLYLHKWQPRIINGKPINIEDAPWQVAILNDSAPHCGGSIYSEHIIITAAHCVVGIAEEQLTVRAGSAQQLSGGQLEQVAAIVSHAGYDPITTENDIAVVRLAAPLEFGSLVQGIPLATEIPENGADAFVTGWGNIGLEYPEDLHGVKVQMIDHEICALTKYPLMGYKITEDMICAAGELKDACDGDSGGPLVYNGELVGVVSWGRGCATPGYPGVYANVAHFHDWLLDTIENIQ</sequence>
<evidence type="ECO:0000256" key="6">
    <source>
        <dbReference type="ARBA" id="ARBA00022801"/>
    </source>
</evidence>
<dbReference type="OMA" id="MIDHEIC"/>
<dbReference type="InterPro" id="IPR050430">
    <property type="entry name" value="Peptidase_S1"/>
</dbReference>
<dbReference type="InterPro" id="IPR001314">
    <property type="entry name" value="Peptidase_S1A"/>
</dbReference>
<evidence type="ECO:0000313" key="16">
    <source>
        <dbReference type="Proteomes" id="UP000008792"/>
    </source>
</evidence>
<gene>
    <name evidence="15" type="primary">Dvir\GJ21575</name>
    <name evidence="15" type="ORF">Dvir_GJ21575</name>
</gene>
<keyword evidence="4 12" id="KW-0645">Protease</keyword>
<evidence type="ECO:0000256" key="13">
    <source>
        <dbReference type="SAM" id="SignalP"/>
    </source>
</evidence>
<comment type="catalytic activity">
    <reaction evidence="10">
        <text>Preferential cleavage: Arg-|-Xaa, Lys-|-Xaa.</text>
        <dbReference type="EC" id="3.4.21.4"/>
    </reaction>
</comment>
<dbReference type="Proteomes" id="UP000008792">
    <property type="component" value="Unassembled WGS sequence"/>
</dbReference>
<evidence type="ECO:0000256" key="2">
    <source>
        <dbReference type="ARBA" id="ARBA00007664"/>
    </source>
</evidence>
<dbReference type="InterPro" id="IPR009003">
    <property type="entry name" value="Peptidase_S1_PA"/>
</dbReference>
<dbReference type="EMBL" id="CH940648">
    <property type="protein sequence ID" value="EDW60619.1"/>
    <property type="molecule type" value="Genomic_DNA"/>
</dbReference>
<dbReference type="GO" id="GO:0004252">
    <property type="term" value="F:serine-type endopeptidase activity"/>
    <property type="evidence" value="ECO:0007669"/>
    <property type="project" value="UniProtKB-EC"/>
</dbReference>
<dbReference type="Pfam" id="PF00089">
    <property type="entry name" value="Trypsin"/>
    <property type="match status" value="1"/>
</dbReference>
<organism evidence="15 16">
    <name type="scientific">Drosophila virilis</name>
    <name type="common">Fruit fly</name>
    <dbReference type="NCBI Taxonomy" id="7244"/>
    <lineage>
        <taxon>Eukaryota</taxon>
        <taxon>Metazoa</taxon>
        <taxon>Ecdysozoa</taxon>
        <taxon>Arthropoda</taxon>
        <taxon>Hexapoda</taxon>
        <taxon>Insecta</taxon>
        <taxon>Pterygota</taxon>
        <taxon>Neoptera</taxon>
        <taxon>Endopterygota</taxon>
        <taxon>Diptera</taxon>
        <taxon>Brachycera</taxon>
        <taxon>Muscomorpha</taxon>
        <taxon>Ephydroidea</taxon>
        <taxon>Drosophilidae</taxon>
        <taxon>Drosophila</taxon>
    </lineage>
</organism>
<comment type="similarity">
    <text evidence="2">Belongs to the peptidase S1 family.</text>
</comment>
<dbReference type="InParanoid" id="B4LK30"/>
<name>B4LK30_DROVI</name>
<dbReference type="Gene3D" id="2.40.10.10">
    <property type="entry name" value="Trypsin-like serine proteases"/>
    <property type="match status" value="1"/>
</dbReference>
<dbReference type="PROSITE" id="PS00134">
    <property type="entry name" value="TRYPSIN_HIS"/>
    <property type="match status" value="1"/>
</dbReference>
<dbReference type="SUPFAM" id="SSF50494">
    <property type="entry name" value="Trypsin-like serine proteases"/>
    <property type="match status" value="1"/>
</dbReference>
<dbReference type="OrthoDB" id="10012881at2759"/>
<protein>
    <recommendedName>
        <fullName evidence="11">trypsin</fullName>
        <ecNumber evidence="11">3.4.21.4</ecNumber>
    </recommendedName>
</protein>
<feature type="domain" description="Peptidase S1" evidence="14">
    <location>
        <begin position="32"/>
        <end position="253"/>
    </location>
</feature>
<keyword evidence="8" id="KW-0865">Zymogen</keyword>
<keyword evidence="6 12" id="KW-0378">Hydrolase</keyword>
<comment type="subcellular location">
    <subcellularLocation>
        <location evidence="1">Secreted</location>
        <location evidence="1">Extracellular space</location>
    </subcellularLocation>
</comment>
<dbReference type="HOGENOM" id="CLU_006842_7_0_1"/>
<dbReference type="InterPro" id="IPR033116">
    <property type="entry name" value="TRYPSIN_SER"/>
</dbReference>
<evidence type="ECO:0000256" key="7">
    <source>
        <dbReference type="ARBA" id="ARBA00022825"/>
    </source>
</evidence>
<evidence type="ECO:0000256" key="8">
    <source>
        <dbReference type="ARBA" id="ARBA00023145"/>
    </source>
</evidence>
<evidence type="ECO:0000256" key="10">
    <source>
        <dbReference type="ARBA" id="ARBA00036320"/>
    </source>
</evidence>
<feature type="signal peptide" evidence="13">
    <location>
        <begin position="1"/>
        <end position="20"/>
    </location>
</feature>
<dbReference type="GO" id="GO:0006508">
    <property type="term" value="P:proteolysis"/>
    <property type="evidence" value="ECO:0007669"/>
    <property type="project" value="UniProtKB-KW"/>
</dbReference>
<dbReference type="FunFam" id="2.40.10.10:FF:000077">
    <property type="entry name" value="Predicted protein"/>
    <property type="match status" value="1"/>
</dbReference>
<evidence type="ECO:0000256" key="3">
    <source>
        <dbReference type="ARBA" id="ARBA00022525"/>
    </source>
</evidence>
<dbReference type="PANTHER" id="PTHR24276">
    <property type="entry name" value="POLYSERASE-RELATED"/>
    <property type="match status" value="1"/>
</dbReference>
<dbReference type="CDD" id="cd00190">
    <property type="entry name" value="Tryp_SPc"/>
    <property type="match status" value="1"/>
</dbReference>
<evidence type="ECO:0000256" key="11">
    <source>
        <dbReference type="ARBA" id="ARBA00038868"/>
    </source>
</evidence>
<keyword evidence="16" id="KW-1185">Reference proteome</keyword>
<dbReference type="PROSITE" id="PS00135">
    <property type="entry name" value="TRYPSIN_SER"/>
    <property type="match status" value="1"/>
</dbReference>
<dbReference type="PRINTS" id="PR00722">
    <property type="entry name" value="CHYMOTRYPSIN"/>
</dbReference>
<evidence type="ECO:0000256" key="9">
    <source>
        <dbReference type="ARBA" id="ARBA00023157"/>
    </source>
</evidence>
<dbReference type="eggNOG" id="KOG3627">
    <property type="taxonomic scope" value="Eukaryota"/>
</dbReference>
<dbReference type="PROSITE" id="PS50240">
    <property type="entry name" value="TRYPSIN_DOM"/>
    <property type="match status" value="1"/>
</dbReference>
<dbReference type="GO" id="GO:0005576">
    <property type="term" value="C:extracellular region"/>
    <property type="evidence" value="ECO:0007669"/>
    <property type="project" value="UniProtKB-SubCell"/>
</dbReference>
<dbReference type="AlphaFoldDB" id="B4LK30"/>
<dbReference type="SMART" id="SM00020">
    <property type="entry name" value="Tryp_SPc"/>
    <property type="match status" value="1"/>
</dbReference>
<dbReference type="InterPro" id="IPR018114">
    <property type="entry name" value="TRYPSIN_HIS"/>
</dbReference>
<dbReference type="PhylomeDB" id="B4LK30"/>
<feature type="chain" id="PRO_5002816018" description="trypsin" evidence="13">
    <location>
        <begin position="21"/>
        <end position="256"/>
    </location>
</feature>
<evidence type="ECO:0000256" key="1">
    <source>
        <dbReference type="ARBA" id="ARBA00004239"/>
    </source>
</evidence>
<dbReference type="PANTHER" id="PTHR24276:SF91">
    <property type="entry name" value="AT26814P-RELATED"/>
    <property type="match status" value="1"/>
</dbReference>
<evidence type="ECO:0000313" key="15">
    <source>
        <dbReference type="EMBL" id="EDW60619.1"/>
    </source>
</evidence>
<evidence type="ECO:0000256" key="5">
    <source>
        <dbReference type="ARBA" id="ARBA00022729"/>
    </source>
</evidence>
<evidence type="ECO:0000259" key="14">
    <source>
        <dbReference type="PROSITE" id="PS50240"/>
    </source>
</evidence>
<dbReference type="SMR" id="B4LK30"/>
<evidence type="ECO:0000256" key="4">
    <source>
        <dbReference type="ARBA" id="ARBA00022670"/>
    </source>
</evidence>
<dbReference type="KEGG" id="dvi:6626892"/>
<dbReference type="InterPro" id="IPR001254">
    <property type="entry name" value="Trypsin_dom"/>
</dbReference>
<dbReference type="EC" id="3.4.21.4" evidence="11"/>
<keyword evidence="3" id="KW-0964">Secreted</keyword>
<keyword evidence="9" id="KW-1015">Disulfide bond</keyword>
<keyword evidence="5 13" id="KW-0732">Signal</keyword>
<reference evidence="15 16" key="1">
    <citation type="journal article" date="2007" name="Nature">
        <title>Evolution of genes and genomes on the Drosophila phylogeny.</title>
        <authorList>
            <consortium name="Drosophila 12 Genomes Consortium"/>
            <person name="Clark A.G."/>
            <person name="Eisen M.B."/>
            <person name="Smith D.R."/>
            <person name="Bergman C.M."/>
            <person name="Oliver B."/>
            <person name="Markow T.A."/>
            <person name="Kaufman T.C."/>
            <person name="Kellis M."/>
            <person name="Gelbart W."/>
            <person name="Iyer V.N."/>
            <person name="Pollard D.A."/>
            <person name="Sackton T.B."/>
            <person name="Larracuente A.M."/>
            <person name="Singh N.D."/>
            <person name="Abad J.P."/>
            <person name="Abt D.N."/>
            <person name="Adryan B."/>
            <person name="Aguade M."/>
            <person name="Akashi H."/>
            <person name="Anderson W.W."/>
            <person name="Aquadro C.F."/>
            <person name="Ardell D.H."/>
            <person name="Arguello R."/>
            <person name="Artieri C.G."/>
            <person name="Barbash D.A."/>
            <person name="Barker D."/>
            <person name="Barsanti P."/>
            <person name="Batterham P."/>
            <person name="Batzoglou S."/>
            <person name="Begun D."/>
            <person name="Bhutkar A."/>
            <person name="Blanco E."/>
            <person name="Bosak S.A."/>
            <person name="Bradley R.K."/>
            <person name="Brand A.D."/>
            <person name="Brent M.R."/>
            <person name="Brooks A.N."/>
            <person name="Brown R.H."/>
            <person name="Butlin R.K."/>
            <person name="Caggese C."/>
            <person name="Calvi B.R."/>
            <person name="Bernardo de Carvalho A."/>
            <person name="Caspi A."/>
            <person name="Castrezana S."/>
            <person name="Celniker S.E."/>
            <person name="Chang J.L."/>
            <person name="Chapple C."/>
            <person name="Chatterji S."/>
            <person name="Chinwalla A."/>
            <person name="Civetta A."/>
            <person name="Clifton S.W."/>
            <person name="Comeron J.M."/>
            <person name="Costello J.C."/>
            <person name="Coyne J.A."/>
            <person name="Daub J."/>
            <person name="David R.G."/>
            <person name="Delcher A.L."/>
            <person name="Delehaunty K."/>
            <person name="Do C.B."/>
            <person name="Ebling H."/>
            <person name="Edwards K."/>
            <person name="Eickbush T."/>
            <person name="Evans J.D."/>
            <person name="Filipski A."/>
            <person name="Findeiss S."/>
            <person name="Freyhult E."/>
            <person name="Fulton L."/>
            <person name="Fulton R."/>
            <person name="Garcia A.C."/>
            <person name="Gardiner A."/>
            <person name="Garfield D.A."/>
            <person name="Garvin B.E."/>
            <person name="Gibson G."/>
            <person name="Gilbert D."/>
            <person name="Gnerre S."/>
            <person name="Godfrey J."/>
            <person name="Good R."/>
            <person name="Gotea V."/>
            <person name="Gravely B."/>
            <person name="Greenberg A.J."/>
            <person name="Griffiths-Jones S."/>
            <person name="Gross S."/>
            <person name="Guigo R."/>
            <person name="Gustafson E.A."/>
            <person name="Haerty W."/>
            <person name="Hahn M.W."/>
            <person name="Halligan D.L."/>
            <person name="Halpern A.L."/>
            <person name="Halter G.M."/>
            <person name="Han M.V."/>
            <person name="Heger A."/>
            <person name="Hillier L."/>
            <person name="Hinrichs A.S."/>
            <person name="Holmes I."/>
            <person name="Hoskins R.A."/>
            <person name="Hubisz M.J."/>
            <person name="Hultmark D."/>
            <person name="Huntley M.A."/>
            <person name="Jaffe D.B."/>
            <person name="Jagadeeshan S."/>
            <person name="Jeck W.R."/>
            <person name="Johnson J."/>
            <person name="Jones C.D."/>
            <person name="Jordan W.C."/>
            <person name="Karpen G.H."/>
            <person name="Kataoka E."/>
            <person name="Keightley P.D."/>
            <person name="Kheradpour P."/>
            <person name="Kirkness E.F."/>
            <person name="Koerich L.B."/>
            <person name="Kristiansen K."/>
            <person name="Kudrna D."/>
            <person name="Kulathinal R.J."/>
            <person name="Kumar S."/>
            <person name="Kwok R."/>
            <person name="Lander E."/>
            <person name="Langley C.H."/>
            <person name="Lapoint R."/>
            <person name="Lazzaro B.P."/>
            <person name="Lee S.J."/>
            <person name="Levesque L."/>
            <person name="Li R."/>
            <person name="Lin C.F."/>
            <person name="Lin M.F."/>
            <person name="Lindblad-Toh K."/>
            <person name="Llopart A."/>
            <person name="Long M."/>
            <person name="Low L."/>
            <person name="Lozovsky E."/>
            <person name="Lu J."/>
            <person name="Luo M."/>
            <person name="Machado C.A."/>
            <person name="Makalowski W."/>
            <person name="Marzo M."/>
            <person name="Matsuda M."/>
            <person name="Matzkin L."/>
            <person name="McAllister B."/>
            <person name="McBride C.S."/>
            <person name="McKernan B."/>
            <person name="McKernan K."/>
            <person name="Mendez-Lago M."/>
            <person name="Minx P."/>
            <person name="Mollenhauer M.U."/>
            <person name="Montooth K."/>
            <person name="Mount S.M."/>
            <person name="Mu X."/>
            <person name="Myers E."/>
            <person name="Negre B."/>
            <person name="Newfeld S."/>
            <person name="Nielsen R."/>
            <person name="Noor M.A."/>
            <person name="O'Grady P."/>
            <person name="Pachter L."/>
            <person name="Papaceit M."/>
            <person name="Parisi M.J."/>
            <person name="Parisi M."/>
            <person name="Parts L."/>
            <person name="Pedersen J.S."/>
            <person name="Pesole G."/>
            <person name="Phillippy A.M."/>
            <person name="Ponting C.P."/>
            <person name="Pop M."/>
            <person name="Porcelli D."/>
            <person name="Powell J.R."/>
            <person name="Prohaska S."/>
            <person name="Pruitt K."/>
            <person name="Puig M."/>
            <person name="Quesneville H."/>
            <person name="Ram K.R."/>
            <person name="Rand D."/>
            <person name="Rasmussen M.D."/>
            <person name="Reed L.K."/>
            <person name="Reenan R."/>
            <person name="Reily A."/>
            <person name="Remington K.A."/>
            <person name="Rieger T.T."/>
            <person name="Ritchie M.G."/>
            <person name="Robin C."/>
            <person name="Rogers Y.H."/>
            <person name="Rohde C."/>
            <person name="Rozas J."/>
            <person name="Rubenfield M.J."/>
            <person name="Ruiz A."/>
            <person name="Russo S."/>
            <person name="Salzberg S.L."/>
            <person name="Sanchez-Gracia A."/>
            <person name="Saranga D.J."/>
            <person name="Sato H."/>
            <person name="Schaeffer S.W."/>
            <person name="Schatz M.C."/>
            <person name="Schlenke T."/>
            <person name="Schwartz R."/>
            <person name="Segarra C."/>
            <person name="Singh R.S."/>
            <person name="Sirot L."/>
            <person name="Sirota M."/>
            <person name="Sisneros N.B."/>
            <person name="Smith C.D."/>
            <person name="Smith T.F."/>
            <person name="Spieth J."/>
            <person name="Stage D.E."/>
            <person name="Stark A."/>
            <person name="Stephan W."/>
            <person name="Strausberg R.L."/>
            <person name="Strempel S."/>
            <person name="Sturgill D."/>
            <person name="Sutton G."/>
            <person name="Sutton G.G."/>
            <person name="Tao W."/>
            <person name="Teichmann S."/>
            <person name="Tobari Y.N."/>
            <person name="Tomimura Y."/>
            <person name="Tsolas J.M."/>
            <person name="Valente V.L."/>
            <person name="Venter E."/>
            <person name="Venter J.C."/>
            <person name="Vicario S."/>
            <person name="Vieira F.G."/>
            <person name="Vilella A.J."/>
            <person name="Villasante A."/>
            <person name="Walenz B."/>
            <person name="Wang J."/>
            <person name="Wasserman M."/>
            <person name="Watts T."/>
            <person name="Wilson D."/>
            <person name="Wilson R.K."/>
            <person name="Wing R.A."/>
            <person name="Wolfner M.F."/>
            <person name="Wong A."/>
            <person name="Wong G.K."/>
            <person name="Wu C.I."/>
            <person name="Wu G."/>
            <person name="Yamamoto D."/>
            <person name="Yang H.P."/>
            <person name="Yang S.P."/>
            <person name="Yorke J.A."/>
            <person name="Yoshida K."/>
            <person name="Zdobnov E."/>
            <person name="Zhang P."/>
            <person name="Zhang Y."/>
            <person name="Zimin A.V."/>
            <person name="Baldwin J."/>
            <person name="Abdouelleil A."/>
            <person name="Abdulkadir J."/>
            <person name="Abebe A."/>
            <person name="Abera B."/>
            <person name="Abreu J."/>
            <person name="Acer S.C."/>
            <person name="Aftuck L."/>
            <person name="Alexander A."/>
            <person name="An P."/>
            <person name="Anderson E."/>
            <person name="Anderson S."/>
            <person name="Arachi H."/>
            <person name="Azer M."/>
            <person name="Bachantsang P."/>
            <person name="Barry A."/>
            <person name="Bayul T."/>
            <person name="Berlin A."/>
            <person name="Bessette D."/>
            <person name="Bloom T."/>
            <person name="Blye J."/>
            <person name="Boguslavskiy L."/>
            <person name="Bonnet C."/>
            <person name="Boukhgalter B."/>
            <person name="Bourzgui I."/>
            <person name="Brown A."/>
            <person name="Cahill P."/>
            <person name="Channer S."/>
            <person name="Cheshatsang Y."/>
            <person name="Chuda L."/>
            <person name="Citroen M."/>
            <person name="Collymore A."/>
            <person name="Cooke P."/>
            <person name="Costello M."/>
            <person name="D'Aco K."/>
            <person name="Daza R."/>
            <person name="De Haan G."/>
            <person name="DeGray S."/>
            <person name="DeMaso C."/>
            <person name="Dhargay N."/>
            <person name="Dooley K."/>
            <person name="Dooley E."/>
            <person name="Doricent M."/>
            <person name="Dorje P."/>
            <person name="Dorjee K."/>
            <person name="Dupes A."/>
            <person name="Elong R."/>
            <person name="Falk J."/>
            <person name="Farina A."/>
            <person name="Faro S."/>
            <person name="Ferguson D."/>
            <person name="Fisher S."/>
            <person name="Foley C.D."/>
            <person name="Franke A."/>
            <person name="Friedrich D."/>
            <person name="Gadbois L."/>
            <person name="Gearin G."/>
            <person name="Gearin C.R."/>
            <person name="Giannoukos G."/>
            <person name="Goode T."/>
            <person name="Graham J."/>
            <person name="Grandbois E."/>
            <person name="Grewal S."/>
            <person name="Gyaltsen K."/>
            <person name="Hafez N."/>
            <person name="Hagos B."/>
            <person name="Hall J."/>
            <person name="Henson C."/>
            <person name="Hollinger A."/>
            <person name="Honan T."/>
            <person name="Huard M.D."/>
            <person name="Hughes L."/>
            <person name="Hurhula B."/>
            <person name="Husby M.E."/>
            <person name="Kamat A."/>
            <person name="Kanga B."/>
            <person name="Kashin S."/>
            <person name="Khazanovich D."/>
            <person name="Kisner P."/>
            <person name="Lance K."/>
            <person name="Lara M."/>
            <person name="Lee W."/>
            <person name="Lennon N."/>
            <person name="Letendre F."/>
            <person name="LeVine R."/>
            <person name="Lipovsky A."/>
            <person name="Liu X."/>
            <person name="Liu J."/>
            <person name="Liu S."/>
            <person name="Lokyitsang T."/>
            <person name="Lokyitsang Y."/>
            <person name="Lubonja R."/>
            <person name="Lui A."/>
            <person name="MacDonald P."/>
            <person name="Magnisalis V."/>
            <person name="Maru K."/>
            <person name="Matthews C."/>
            <person name="McCusker W."/>
            <person name="McDonough S."/>
            <person name="Mehta T."/>
            <person name="Meldrim J."/>
            <person name="Meneus L."/>
            <person name="Mihai O."/>
            <person name="Mihalev A."/>
            <person name="Mihova T."/>
            <person name="Mittelman R."/>
            <person name="Mlenga V."/>
            <person name="Montmayeur A."/>
            <person name="Mulrain L."/>
            <person name="Navidi A."/>
            <person name="Naylor J."/>
            <person name="Negash T."/>
            <person name="Nguyen T."/>
            <person name="Nguyen N."/>
            <person name="Nicol R."/>
            <person name="Norbu C."/>
            <person name="Norbu N."/>
            <person name="Novod N."/>
            <person name="O'Neill B."/>
            <person name="Osman S."/>
            <person name="Markiewicz E."/>
            <person name="Oyono O.L."/>
            <person name="Patti C."/>
            <person name="Phunkhang P."/>
            <person name="Pierre F."/>
            <person name="Priest M."/>
            <person name="Raghuraman S."/>
            <person name="Rege F."/>
            <person name="Reyes R."/>
            <person name="Rise C."/>
            <person name="Rogov P."/>
            <person name="Ross K."/>
            <person name="Ryan E."/>
            <person name="Settipalli S."/>
            <person name="Shea T."/>
            <person name="Sherpa N."/>
            <person name="Shi L."/>
            <person name="Shih D."/>
            <person name="Sparrow T."/>
            <person name="Spaulding J."/>
            <person name="Stalker J."/>
            <person name="Stange-Thomann N."/>
            <person name="Stavropoulos S."/>
            <person name="Stone C."/>
            <person name="Strader C."/>
            <person name="Tesfaye S."/>
            <person name="Thomson T."/>
            <person name="Thoulutsang Y."/>
            <person name="Thoulutsang D."/>
            <person name="Topham K."/>
            <person name="Topping I."/>
            <person name="Tsamla T."/>
            <person name="Vassiliev H."/>
            <person name="Vo A."/>
            <person name="Wangchuk T."/>
            <person name="Wangdi T."/>
            <person name="Weiand M."/>
            <person name="Wilkinson J."/>
            <person name="Wilson A."/>
            <person name="Yadav S."/>
            <person name="Young G."/>
            <person name="Yu Q."/>
            <person name="Zembek L."/>
            <person name="Zhong D."/>
            <person name="Zimmer A."/>
            <person name="Zwirko Z."/>
            <person name="Jaffe D.B."/>
            <person name="Alvarez P."/>
            <person name="Brockman W."/>
            <person name="Butler J."/>
            <person name="Chin C."/>
            <person name="Gnerre S."/>
            <person name="Grabherr M."/>
            <person name="Kleber M."/>
            <person name="Mauceli E."/>
            <person name="MacCallum I."/>
        </authorList>
    </citation>
    <scope>NUCLEOTIDE SEQUENCE [LARGE SCALE GENOMIC DNA]</scope>
    <source>
        <strain evidence="16">Tucson 15010-1051.87</strain>
    </source>
</reference>
<keyword evidence="7 12" id="KW-0720">Serine protease</keyword>
<dbReference type="InterPro" id="IPR043504">
    <property type="entry name" value="Peptidase_S1_PA_chymotrypsin"/>
</dbReference>
<dbReference type="MEROPS" id="S01.A86"/>